<proteinExistence type="predicted"/>
<organism evidence="2 3">
    <name type="scientific">Ostreobium quekettii</name>
    <dbReference type="NCBI Taxonomy" id="121088"/>
    <lineage>
        <taxon>Eukaryota</taxon>
        <taxon>Viridiplantae</taxon>
        <taxon>Chlorophyta</taxon>
        <taxon>core chlorophytes</taxon>
        <taxon>Ulvophyceae</taxon>
        <taxon>TCBD clade</taxon>
        <taxon>Bryopsidales</taxon>
        <taxon>Ostreobineae</taxon>
        <taxon>Ostreobiaceae</taxon>
        <taxon>Ostreobium</taxon>
    </lineage>
</organism>
<evidence type="ECO:0008006" key="4">
    <source>
        <dbReference type="Google" id="ProtNLM"/>
    </source>
</evidence>
<evidence type="ECO:0000313" key="3">
    <source>
        <dbReference type="Proteomes" id="UP000708148"/>
    </source>
</evidence>
<name>A0A8S1J8V9_9CHLO</name>
<keyword evidence="3" id="KW-1185">Reference proteome</keyword>
<protein>
    <recommendedName>
        <fullName evidence="4">Antifungal protein</fullName>
    </recommendedName>
</protein>
<dbReference type="AlphaFoldDB" id="A0A8S1J8V9"/>
<evidence type="ECO:0000313" key="2">
    <source>
        <dbReference type="EMBL" id="CAD7703616.1"/>
    </source>
</evidence>
<evidence type="ECO:0000256" key="1">
    <source>
        <dbReference type="SAM" id="SignalP"/>
    </source>
</evidence>
<feature type="signal peptide" evidence="1">
    <location>
        <begin position="1"/>
        <end position="18"/>
    </location>
</feature>
<feature type="chain" id="PRO_5035853986" description="Antifungal protein" evidence="1">
    <location>
        <begin position="19"/>
        <end position="77"/>
    </location>
</feature>
<comment type="caution">
    <text evidence="2">The sequence shown here is derived from an EMBL/GenBank/DDBJ whole genome shotgun (WGS) entry which is preliminary data.</text>
</comment>
<reference evidence="2" key="1">
    <citation type="submission" date="2020-12" db="EMBL/GenBank/DDBJ databases">
        <authorList>
            <person name="Iha C."/>
        </authorList>
    </citation>
    <scope>NUCLEOTIDE SEQUENCE</scope>
</reference>
<sequence length="77" mass="8647">MRTAVLLALLAFAAAANASRVNVLRSLLTDDKYCKDHNGHSDCPEYHECQKLEKKVCTSKPVCHTGSYGEKKCRYEE</sequence>
<keyword evidence="1" id="KW-0732">Signal</keyword>
<dbReference type="Proteomes" id="UP000708148">
    <property type="component" value="Unassembled WGS sequence"/>
</dbReference>
<feature type="non-terminal residue" evidence="2">
    <location>
        <position position="1"/>
    </location>
</feature>
<accession>A0A8S1J8V9</accession>
<gene>
    <name evidence="2" type="ORF">OSTQU699_LOCUS8973</name>
</gene>
<dbReference type="EMBL" id="CAJHUC010002328">
    <property type="protein sequence ID" value="CAD7703616.1"/>
    <property type="molecule type" value="Genomic_DNA"/>
</dbReference>